<dbReference type="Gene3D" id="3.50.50.60">
    <property type="entry name" value="FAD/NAD(P)-binding domain"/>
    <property type="match status" value="1"/>
</dbReference>
<dbReference type="SUPFAM" id="SSF51905">
    <property type="entry name" value="FAD/NAD(P)-binding domain"/>
    <property type="match status" value="1"/>
</dbReference>
<dbReference type="EMBL" id="BARU01013247">
    <property type="protein sequence ID" value="GAH34594.1"/>
    <property type="molecule type" value="Genomic_DNA"/>
</dbReference>
<dbReference type="InterPro" id="IPR051691">
    <property type="entry name" value="Metab_Enz_Cyan_OpOx_G3PDH"/>
</dbReference>
<dbReference type="GO" id="GO:0016491">
    <property type="term" value="F:oxidoreductase activity"/>
    <property type="evidence" value="ECO:0007669"/>
    <property type="project" value="UniProtKB-KW"/>
</dbReference>
<dbReference type="AlphaFoldDB" id="X1FZ39"/>
<sequence length="112" mass="11997">PILTSHTIKEVIGTKKVEGAVIAEVDSNAKIIPNTEKKIDVDTVCVSIGLSPLAELAWMAGCKFAYLKGLGGFIPLHDCNMRTTKKDIFIAGDISGIEEASTAIEEGRLCHQ</sequence>
<dbReference type="PANTHER" id="PTHR42949:SF3">
    <property type="entry name" value="ANAEROBIC GLYCEROL-3-PHOSPHATE DEHYDROGENASE SUBUNIT B"/>
    <property type="match status" value="1"/>
</dbReference>
<dbReference type="InterPro" id="IPR036188">
    <property type="entry name" value="FAD/NAD-bd_sf"/>
</dbReference>
<reference evidence="3" key="1">
    <citation type="journal article" date="2014" name="Front. Microbiol.">
        <title>High frequency of phylogenetically diverse reductive dehalogenase-homologous genes in deep subseafloor sedimentary metagenomes.</title>
        <authorList>
            <person name="Kawai M."/>
            <person name="Futagami T."/>
            <person name="Toyoda A."/>
            <person name="Takaki Y."/>
            <person name="Nishi S."/>
            <person name="Hori S."/>
            <person name="Arai W."/>
            <person name="Tsubouchi T."/>
            <person name="Morono Y."/>
            <person name="Uchiyama I."/>
            <person name="Ito T."/>
            <person name="Fujiyama A."/>
            <person name="Inagaki F."/>
            <person name="Takami H."/>
        </authorList>
    </citation>
    <scope>NUCLEOTIDE SEQUENCE</scope>
    <source>
        <strain evidence="3">Expedition CK06-06</strain>
    </source>
</reference>
<feature type="non-terminal residue" evidence="3">
    <location>
        <position position="1"/>
    </location>
</feature>
<organism evidence="3">
    <name type="scientific">marine sediment metagenome</name>
    <dbReference type="NCBI Taxonomy" id="412755"/>
    <lineage>
        <taxon>unclassified sequences</taxon>
        <taxon>metagenomes</taxon>
        <taxon>ecological metagenomes</taxon>
    </lineage>
</organism>
<keyword evidence="1" id="KW-0560">Oxidoreductase</keyword>
<feature type="domain" description="FAD/NAD(P)-binding" evidence="2">
    <location>
        <begin position="17"/>
        <end position="107"/>
    </location>
</feature>
<dbReference type="PANTHER" id="PTHR42949">
    <property type="entry name" value="ANAEROBIC GLYCEROL-3-PHOSPHATE DEHYDROGENASE SUBUNIT B"/>
    <property type="match status" value="1"/>
</dbReference>
<name>X1FZ39_9ZZZZ</name>
<evidence type="ECO:0000259" key="2">
    <source>
        <dbReference type="Pfam" id="PF07992"/>
    </source>
</evidence>
<evidence type="ECO:0000256" key="1">
    <source>
        <dbReference type="ARBA" id="ARBA00023002"/>
    </source>
</evidence>
<protein>
    <recommendedName>
        <fullName evidence="2">FAD/NAD(P)-binding domain-containing protein</fullName>
    </recommendedName>
</protein>
<gene>
    <name evidence="3" type="ORF">S03H2_24031</name>
</gene>
<dbReference type="Pfam" id="PF07992">
    <property type="entry name" value="Pyr_redox_2"/>
    <property type="match status" value="1"/>
</dbReference>
<evidence type="ECO:0000313" key="3">
    <source>
        <dbReference type="EMBL" id="GAH34594.1"/>
    </source>
</evidence>
<proteinExistence type="predicted"/>
<comment type="caution">
    <text evidence="3">The sequence shown here is derived from an EMBL/GenBank/DDBJ whole genome shotgun (WGS) entry which is preliminary data.</text>
</comment>
<accession>X1FZ39</accession>
<dbReference type="InterPro" id="IPR023753">
    <property type="entry name" value="FAD/NAD-binding_dom"/>
</dbReference>